<dbReference type="EMBL" id="LKEF01000050">
    <property type="protein sequence ID" value="KTB58614.1"/>
    <property type="molecule type" value="Genomic_DNA"/>
</dbReference>
<dbReference type="InterPro" id="IPR020846">
    <property type="entry name" value="MFS_dom"/>
</dbReference>
<dbReference type="AlphaFoldDB" id="A0A0W0HCR2"/>
<comment type="caution">
    <text evidence="7">The sequence shown here is derived from an EMBL/GenBank/DDBJ whole genome shotgun (WGS) entry which is preliminary data.</text>
</comment>
<feature type="domain" description="Major facilitator superfamily (MFS) profile" evidence="6">
    <location>
        <begin position="16"/>
        <end position="397"/>
    </location>
</feature>
<feature type="transmembrane region" description="Helical" evidence="5">
    <location>
        <begin position="372"/>
        <end position="393"/>
    </location>
</feature>
<reference evidence="7 8" key="1">
    <citation type="submission" date="2015-09" db="EMBL/GenBank/DDBJ databases">
        <title>Genome sequence of ICMP 11288.</title>
        <authorList>
            <person name="Visnovsky S."/>
            <person name="Lu A."/>
            <person name="Panda P."/>
            <person name="Pitman A."/>
        </authorList>
    </citation>
    <scope>NUCLEOTIDE SEQUENCE [LARGE SCALE GENOMIC DNA]</scope>
    <source>
        <strain evidence="7 8">ICMP 11288</strain>
    </source>
</reference>
<sequence length="419" mass="43487">MSNLPSNTARGGLVITIALCFMVALMEGLDLQAPGIAAQGMMSAFSIDKLHMGWVFSAGVMGMLPGAFLGGRLADRYGRKYVLMASVALFGVFSLVTAEAWDFNSLIAARFLTGAGLGASLPNLIALTSEVAGPKFRGTAVSMMYCGVPLGAAGAALFGVNDFGLGWQLVFYVGGIVPLLIVPLLAVYLPESKAFSGTMQDTLRVSTLLFAKGNAKPTLLLWASFFFTLMVTYILINWLPSLLVAQGFSGKNASWVVLTMQLGATIGTLMLGMLMDRVPTWVMSLIIYIGMLVALMGLYVSTTLIGMLVAGFLAGIFTTGGQSVLYALAPLFYPVKGRATGVGTAVAIGRLGAMSGPLVAGKMLALGTGTAGVMLSCVPGIVVAAVSLCYLSVVKSGTSFATPDSDTPVVQSSETQAPT</sequence>
<dbReference type="Pfam" id="PF07690">
    <property type="entry name" value="MFS_1"/>
    <property type="match status" value="1"/>
</dbReference>
<feature type="transmembrane region" description="Helical" evidence="5">
    <location>
        <begin position="139"/>
        <end position="160"/>
    </location>
</feature>
<evidence type="ECO:0000256" key="3">
    <source>
        <dbReference type="ARBA" id="ARBA00022989"/>
    </source>
</evidence>
<dbReference type="GO" id="GO:0005886">
    <property type="term" value="C:plasma membrane"/>
    <property type="evidence" value="ECO:0007669"/>
    <property type="project" value="TreeGrafter"/>
</dbReference>
<dbReference type="CDD" id="cd17365">
    <property type="entry name" value="MFS_PcaK_like"/>
    <property type="match status" value="1"/>
</dbReference>
<evidence type="ECO:0000313" key="8">
    <source>
        <dbReference type="Proteomes" id="UP000054197"/>
    </source>
</evidence>
<dbReference type="RefSeq" id="WP_058422019.1">
    <property type="nucleotide sequence ID" value="NZ_LKEF01000050.1"/>
</dbReference>
<feature type="transmembrane region" description="Helical" evidence="5">
    <location>
        <begin position="305"/>
        <end position="329"/>
    </location>
</feature>
<evidence type="ECO:0000259" key="6">
    <source>
        <dbReference type="PROSITE" id="PS50850"/>
    </source>
</evidence>
<dbReference type="PROSITE" id="PS50850">
    <property type="entry name" value="MFS"/>
    <property type="match status" value="1"/>
</dbReference>
<feature type="transmembrane region" description="Helical" evidence="5">
    <location>
        <begin position="252"/>
        <end position="274"/>
    </location>
</feature>
<keyword evidence="2 5" id="KW-0812">Transmembrane</keyword>
<dbReference type="PANTHER" id="PTHR23508:SF10">
    <property type="entry name" value="CARBOXYLIC ACID TRANSPORTER PROTEIN HOMOLOG"/>
    <property type="match status" value="1"/>
</dbReference>
<organism evidence="7 8">
    <name type="scientific">Pseudomonas fluorescens ICMP 11288</name>
    <dbReference type="NCBI Taxonomy" id="1198309"/>
    <lineage>
        <taxon>Bacteria</taxon>
        <taxon>Pseudomonadati</taxon>
        <taxon>Pseudomonadota</taxon>
        <taxon>Gammaproteobacteria</taxon>
        <taxon>Pseudomonadales</taxon>
        <taxon>Pseudomonadaceae</taxon>
        <taxon>Pseudomonas</taxon>
    </lineage>
</organism>
<dbReference type="InterPro" id="IPR011701">
    <property type="entry name" value="MFS"/>
</dbReference>
<evidence type="ECO:0000256" key="1">
    <source>
        <dbReference type="ARBA" id="ARBA00004141"/>
    </source>
</evidence>
<accession>A0A0W0HCR2</accession>
<gene>
    <name evidence="7" type="ORF">AO063_29370</name>
</gene>
<name>A0A0W0HCR2_PSEFL</name>
<feature type="transmembrane region" description="Helical" evidence="5">
    <location>
        <begin position="166"/>
        <end position="189"/>
    </location>
</feature>
<dbReference type="PANTHER" id="PTHR23508">
    <property type="entry name" value="CARBOXYLIC ACID TRANSPORTER PROTEIN HOMOLOG"/>
    <property type="match status" value="1"/>
</dbReference>
<dbReference type="SUPFAM" id="SSF103473">
    <property type="entry name" value="MFS general substrate transporter"/>
    <property type="match status" value="1"/>
</dbReference>
<evidence type="ECO:0000256" key="2">
    <source>
        <dbReference type="ARBA" id="ARBA00022692"/>
    </source>
</evidence>
<dbReference type="PROSITE" id="PS00216">
    <property type="entry name" value="SUGAR_TRANSPORT_1"/>
    <property type="match status" value="1"/>
</dbReference>
<keyword evidence="4 5" id="KW-0472">Membrane</keyword>
<evidence type="ECO:0000256" key="5">
    <source>
        <dbReference type="SAM" id="Phobius"/>
    </source>
</evidence>
<dbReference type="GO" id="GO:0046943">
    <property type="term" value="F:carboxylic acid transmembrane transporter activity"/>
    <property type="evidence" value="ECO:0007669"/>
    <property type="project" value="TreeGrafter"/>
</dbReference>
<evidence type="ECO:0000313" key="7">
    <source>
        <dbReference type="EMBL" id="KTB58614.1"/>
    </source>
</evidence>
<comment type="subcellular location">
    <subcellularLocation>
        <location evidence="1">Membrane</location>
        <topology evidence="1">Multi-pass membrane protein</topology>
    </subcellularLocation>
</comment>
<keyword evidence="3 5" id="KW-1133">Transmembrane helix</keyword>
<protein>
    <submittedName>
        <fullName evidence="7">MFS transporter</fullName>
    </submittedName>
</protein>
<feature type="transmembrane region" description="Helical" evidence="5">
    <location>
        <begin position="51"/>
        <end position="69"/>
    </location>
</feature>
<feature type="transmembrane region" description="Helical" evidence="5">
    <location>
        <begin position="12"/>
        <end position="31"/>
    </location>
</feature>
<feature type="transmembrane region" description="Helical" evidence="5">
    <location>
        <begin position="219"/>
        <end position="240"/>
    </location>
</feature>
<proteinExistence type="predicted"/>
<feature type="transmembrane region" description="Helical" evidence="5">
    <location>
        <begin position="81"/>
        <end position="101"/>
    </location>
</feature>
<feature type="transmembrane region" description="Helical" evidence="5">
    <location>
        <begin position="281"/>
        <end position="299"/>
    </location>
</feature>
<dbReference type="NCBIfam" id="NF008586">
    <property type="entry name" value="PRK11551.1"/>
    <property type="match status" value="1"/>
</dbReference>
<dbReference type="Proteomes" id="UP000054197">
    <property type="component" value="Unassembled WGS sequence"/>
</dbReference>
<dbReference type="Gene3D" id="1.20.1250.20">
    <property type="entry name" value="MFS general substrate transporter like domains"/>
    <property type="match status" value="2"/>
</dbReference>
<evidence type="ECO:0000256" key="4">
    <source>
        <dbReference type="ARBA" id="ARBA00023136"/>
    </source>
</evidence>
<dbReference type="PROSITE" id="PS00217">
    <property type="entry name" value="SUGAR_TRANSPORT_2"/>
    <property type="match status" value="1"/>
</dbReference>
<dbReference type="InterPro" id="IPR005829">
    <property type="entry name" value="Sugar_transporter_CS"/>
</dbReference>
<dbReference type="InterPro" id="IPR036259">
    <property type="entry name" value="MFS_trans_sf"/>
</dbReference>